<dbReference type="Pfam" id="PF13424">
    <property type="entry name" value="TPR_12"/>
    <property type="match status" value="1"/>
</dbReference>
<evidence type="ECO:0000313" key="3">
    <source>
        <dbReference type="EMBL" id="CRL25295.1"/>
    </source>
</evidence>
<dbReference type="InterPro" id="IPR053137">
    <property type="entry name" value="NLR-like"/>
</dbReference>
<protein>
    <submittedName>
        <fullName evidence="3">Nucleoside phosphorylase</fullName>
    </submittedName>
</protein>
<gene>
    <name evidence="3" type="ORF">PCAMFM013_S014g000191</name>
</gene>
<dbReference type="GO" id="GO:0009116">
    <property type="term" value="P:nucleoside metabolic process"/>
    <property type="evidence" value="ECO:0007669"/>
    <property type="project" value="InterPro"/>
</dbReference>
<reference evidence="3 4" key="1">
    <citation type="journal article" date="2014" name="Nat. Commun.">
        <title>Multiple recent horizontal transfers of a large genomic region in cheese making fungi.</title>
        <authorList>
            <person name="Cheeseman K."/>
            <person name="Ropars J."/>
            <person name="Renault P."/>
            <person name="Dupont J."/>
            <person name="Gouzy J."/>
            <person name="Branca A."/>
            <person name="Abraham A.L."/>
            <person name="Ceppi M."/>
            <person name="Conseiller E."/>
            <person name="Debuchy R."/>
            <person name="Malagnac F."/>
            <person name="Goarin A."/>
            <person name="Silar P."/>
            <person name="Lacoste S."/>
            <person name="Sallet E."/>
            <person name="Bensimon A."/>
            <person name="Giraud T."/>
            <person name="Brygoo Y."/>
        </authorList>
    </citation>
    <scope>NUCLEOTIDE SEQUENCE [LARGE SCALE GENOMIC DNA]</scope>
    <source>
        <strain evidence="4">FM 013</strain>
    </source>
</reference>
<dbReference type="Proteomes" id="UP000053732">
    <property type="component" value="Unassembled WGS sequence"/>
</dbReference>
<dbReference type="SUPFAM" id="SSF53167">
    <property type="entry name" value="Purine and uridine phosphorylases"/>
    <property type="match status" value="1"/>
</dbReference>
<keyword evidence="4" id="KW-1185">Reference proteome</keyword>
<feature type="signal peptide" evidence="1">
    <location>
        <begin position="1"/>
        <end position="23"/>
    </location>
</feature>
<dbReference type="InterPro" id="IPR000845">
    <property type="entry name" value="Nucleoside_phosphorylase_d"/>
</dbReference>
<evidence type="ECO:0000256" key="1">
    <source>
        <dbReference type="SAM" id="SignalP"/>
    </source>
</evidence>
<accession>A0A0G4PG83</accession>
<dbReference type="EMBL" id="HG793147">
    <property type="protein sequence ID" value="CRL25295.1"/>
    <property type="molecule type" value="Genomic_DNA"/>
</dbReference>
<dbReference type="InterPro" id="IPR011990">
    <property type="entry name" value="TPR-like_helical_dom_sf"/>
</dbReference>
<keyword evidence="1" id="KW-0732">Signal</keyword>
<feature type="chain" id="PRO_5005195512" evidence="1">
    <location>
        <begin position="24"/>
        <end position="589"/>
    </location>
</feature>
<dbReference type="PANTHER" id="PTHR46082">
    <property type="entry name" value="ATP/GTP-BINDING PROTEIN-RELATED"/>
    <property type="match status" value="1"/>
</dbReference>
<name>A0A0G4PG83_PENC3</name>
<proteinExistence type="predicted"/>
<dbReference type="Pfam" id="PF13374">
    <property type="entry name" value="TPR_10"/>
    <property type="match status" value="2"/>
</dbReference>
<dbReference type="Pfam" id="PF01048">
    <property type="entry name" value="PNP_UDP_1"/>
    <property type="match status" value="1"/>
</dbReference>
<sequence>MRPKSRKDFAIAIICALPMEADAVEALFDETYDRLGRLYGKQPGDTNAYINGRMDKHNVVLCYMPGMGKESAASVASTLRISYTEIQLALVVGICGGAPSPSPSRQIYLGDVVISDSVVAYDFGRQYPGGFRRKRDVKDTLGRPNQEIRTLLAGLNASRSQIEFRQQMLLNLYTLQQRETRWKHPGFDDILFDASYLHKHHALSPHSQCGCSTDNSPYDICDEALEMECHDLKCDKNQIIRRRGGTTTLAEASVHIGKVASADTVMKSGEHRDAITREERVLGFEMEAAGVWDNIACIIVKGVCDYADSHKSKVWQCYAAATGASAAMAFLGYWRPVGNNGIIYDEIESSQYMSLSHPANYKNTRRQRTARENKSKANFYPLSEGQKQTLGEDLKDTLSSLHLRGMALYNQAKYAEAEDIHRQVWEGRKQTLGEYHEDTLYSLGWIGVALYKQVEYAEAEDIHRQVWEGQKQTLGEYHEDTLYSLHWLGLALYEQAEYAEAEETYRQTWEGRKQTVGEYHEDTLSSLHWLGQALYYQKKYALAAETYRDAWEGRKRALGENHAKTLLSLNQLRHALSKSSASAKKGMPR</sequence>
<dbReference type="STRING" id="1429867.A0A0G4PG83"/>
<feature type="domain" description="Nucleoside phosphorylase" evidence="2">
    <location>
        <begin position="11"/>
        <end position="132"/>
    </location>
</feature>
<dbReference type="InterPro" id="IPR035994">
    <property type="entry name" value="Nucleoside_phosphorylase_sf"/>
</dbReference>
<dbReference type="AlphaFoldDB" id="A0A0G4PG83"/>
<dbReference type="Gene3D" id="3.40.50.1580">
    <property type="entry name" value="Nucleoside phosphorylase domain"/>
    <property type="match status" value="1"/>
</dbReference>
<dbReference type="SUPFAM" id="SSF48452">
    <property type="entry name" value="TPR-like"/>
    <property type="match status" value="1"/>
</dbReference>
<evidence type="ECO:0000313" key="4">
    <source>
        <dbReference type="Proteomes" id="UP000053732"/>
    </source>
</evidence>
<organism evidence="3 4">
    <name type="scientific">Penicillium camemberti (strain FM 013)</name>
    <dbReference type="NCBI Taxonomy" id="1429867"/>
    <lineage>
        <taxon>Eukaryota</taxon>
        <taxon>Fungi</taxon>
        <taxon>Dikarya</taxon>
        <taxon>Ascomycota</taxon>
        <taxon>Pezizomycotina</taxon>
        <taxon>Eurotiomycetes</taxon>
        <taxon>Eurotiomycetidae</taxon>
        <taxon>Eurotiales</taxon>
        <taxon>Aspergillaceae</taxon>
        <taxon>Penicillium</taxon>
    </lineage>
</organism>
<evidence type="ECO:0000259" key="2">
    <source>
        <dbReference type="Pfam" id="PF01048"/>
    </source>
</evidence>
<dbReference type="GO" id="GO:0003824">
    <property type="term" value="F:catalytic activity"/>
    <property type="evidence" value="ECO:0007669"/>
    <property type="project" value="InterPro"/>
</dbReference>
<dbReference type="Gene3D" id="1.25.40.10">
    <property type="entry name" value="Tetratricopeptide repeat domain"/>
    <property type="match status" value="1"/>
</dbReference>
<dbReference type="PANTHER" id="PTHR46082:SF6">
    <property type="entry name" value="AAA+ ATPASE DOMAIN-CONTAINING PROTEIN-RELATED"/>
    <property type="match status" value="1"/>
</dbReference>